<dbReference type="PANTHER" id="PTHR10889:SF1">
    <property type="entry name" value="DEOXYRIBOSE-PHOSPHATE ALDOLASE"/>
    <property type="match status" value="1"/>
</dbReference>
<dbReference type="GO" id="GO:0009264">
    <property type="term" value="P:deoxyribonucleotide catabolic process"/>
    <property type="evidence" value="ECO:0007669"/>
    <property type="project" value="UniProtKB-UniRule"/>
</dbReference>
<dbReference type="InterPro" id="IPR013785">
    <property type="entry name" value="Aldolase_TIM"/>
</dbReference>
<dbReference type="FunFam" id="3.20.20.70:FF:000044">
    <property type="entry name" value="Deoxyribose-phosphate aldolase"/>
    <property type="match status" value="1"/>
</dbReference>
<dbReference type="InterPro" id="IPR002915">
    <property type="entry name" value="DeoC/FbaB/LacD_aldolase"/>
</dbReference>
<reference evidence="8 9" key="1">
    <citation type="journal article" date="2016" name="Nat. Commun.">
        <title>Thousands of microbial genomes shed light on interconnected biogeochemical processes in an aquifer system.</title>
        <authorList>
            <person name="Anantharaman K."/>
            <person name="Brown C.T."/>
            <person name="Hug L.A."/>
            <person name="Sharon I."/>
            <person name="Castelle C.J."/>
            <person name="Probst A.J."/>
            <person name="Thomas B.C."/>
            <person name="Singh A."/>
            <person name="Wilkins M.J."/>
            <person name="Karaoz U."/>
            <person name="Brodie E.L."/>
            <person name="Williams K.H."/>
            <person name="Hubbard S.S."/>
            <person name="Banfield J.F."/>
        </authorList>
    </citation>
    <scope>NUCLEOTIDE SEQUENCE [LARGE SCALE GENOMIC DNA]</scope>
</reference>
<feature type="active site" description="Schiff-base intermediate with acetaldehyde" evidence="7">
    <location>
        <position position="162"/>
    </location>
</feature>
<sequence length="239" mass="26190">MSPKEIAKYIDHTNVKAEASSKDIEKLCQEAVKYGFHSVCVTPYRVKDASRFLTKIHTPTGCNNKVEIICVVGFPFGLTTTEEKIFESKTAVKDGATEIDMIINIGAIKDHNWDHVENEIRQIAAEIKPLGLKVIMEIGFLTRAELIKACKVAKNAGAKFVKTSTGHGPRKPTYADIRLMKKTVGKDIGVKASGGIHNFKTAKEMIEAGANRIGTSSGLQIIGLQKATKKKFTHGHGRE</sequence>
<organism evidence="8 9">
    <name type="scientific">Candidatus Berkelbacteria bacterium RIFCSPHIGHO2_12_FULL_36_9</name>
    <dbReference type="NCBI Taxonomy" id="1797469"/>
    <lineage>
        <taxon>Bacteria</taxon>
        <taxon>Candidatus Berkelbacteria</taxon>
    </lineage>
</organism>
<accession>A0A1F5EKF4</accession>
<evidence type="ECO:0000256" key="2">
    <source>
        <dbReference type="ARBA" id="ARBA00022490"/>
    </source>
</evidence>
<dbReference type="GO" id="GO:0006018">
    <property type="term" value="P:2-deoxyribose 1-phosphate catabolic process"/>
    <property type="evidence" value="ECO:0007669"/>
    <property type="project" value="UniProtKB-UniRule"/>
</dbReference>
<dbReference type="SMART" id="SM01133">
    <property type="entry name" value="DeoC"/>
    <property type="match status" value="1"/>
</dbReference>
<keyword evidence="3 7" id="KW-0456">Lyase</keyword>
<evidence type="ECO:0000256" key="4">
    <source>
        <dbReference type="ARBA" id="ARBA00023270"/>
    </source>
</evidence>
<protein>
    <recommendedName>
        <fullName evidence="7">Deoxyribose-phosphate aldolase</fullName>
        <shortName evidence="7">DERA</shortName>
        <ecNumber evidence="7">4.1.2.4</ecNumber>
    </recommendedName>
    <alternativeName>
        <fullName evidence="7">2-deoxy-D-ribose 5-phosphate aldolase</fullName>
    </alternativeName>
    <alternativeName>
        <fullName evidence="7">Phosphodeoxyriboaldolase</fullName>
        <shortName evidence="7">Deoxyriboaldolase</shortName>
    </alternativeName>
</protein>
<dbReference type="EMBL" id="MEZV01000009">
    <property type="protein sequence ID" value="OGD67823.1"/>
    <property type="molecule type" value="Genomic_DNA"/>
</dbReference>
<comment type="catalytic activity">
    <reaction evidence="5 7">
        <text>2-deoxy-D-ribose 5-phosphate = D-glyceraldehyde 3-phosphate + acetaldehyde</text>
        <dbReference type="Rhea" id="RHEA:12821"/>
        <dbReference type="ChEBI" id="CHEBI:15343"/>
        <dbReference type="ChEBI" id="CHEBI:59776"/>
        <dbReference type="ChEBI" id="CHEBI:62877"/>
        <dbReference type="EC" id="4.1.2.4"/>
    </reaction>
</comment>
<proteinExistence type="inferred from homology"/>
<dbReference type="PIRSF" id="PIRSF001357">
    <property type="entry name" value="DeoC"/>
    <property type="match status" value="1"/>
</dbReference>
<dbReference type="CDD" id="cd00959">
    <property type="entry name" value="DeoC"/>
    <property type="match status" value="1"/>
</dbReference>
<dbReference type="InterPro" id="IPR028581">
    <property type="entry name" value="DeoC_typeI"/>
</dbReference>
<dbReference type="InterPro" id="IPR011343">
    <property type="entry name" value="DeoC"/>
</dbReference>
<feature type="active site" description="Proton donor/acceptor" evidence="7">
    <location>
        <position position="100"/>
    </location>
</feature>
<dbReference type="HAMAP" id="MF_00114">
    <property type="entry name" value="DeoC_type1"/>
    <property type="match status" value="1"/>
</dbReference>
<dbReference type="GO" id="GO:0005737">
    <property type="term" value="C:cytoplasm"/>
    <property type="evidence" value="ECO:0007669"/>
    <property type="project" value="UniProtKB-SubCell"/>
</dbReference>
<dbReference type="Pfam" id="PF01791">
    <property type="entry name" value="DeoC"/>
    <property type="match status" value="1"/>
</dbReference>
<keyword evidence="2 7" id="KW-0963">Cytoplasm</keyword>
<evidence type="ECO:0000256" key="3">
    <source>
        <dbReference type="ARBA" id="ARBA00023239"/>
    </source>
</evidence>
<comment type="similarity">
    <text evidence="1 7">Belongs to the DeoC/FbaB aldolase family. DeoC type 1 subfamily.</text>
</comment>
<evidence type="ECO:0000313" key="9">
    <source>
        <dbReference type="Proteomes" id="UP000176451"/>
    </source>
</evidence>
<dbReference type="EC" id="4.1.2.4" evidence="7"/>
<evidence type="ECO:0000256" key="1">
    <source>
        <dbReference type="ARBA" id="ARBA00010936"/>
    </source>
</evidence>
<comment type="pathway">
    <text evidence="7">Carbohydrate degradation; 2-deoxy-D-ribose 1-phosphate degradation; D-glyceraldehyde 3-phosphate and acetaldehyde from 2-deoxy-alpha-D-ribose 1-phosphate: step 2/2.</text>
</comment>
<keyword evidence="4 7" id="KW-0704">Schiff base</keyword>
<comment type="function">
    <text evidence="6 7">Catalyzes a reversible aldol reaction between acetaldehyde and D-glyceraldehyde 3-phosphate to generate 2-deoxy-D-ribose 5-phosphate.</text>
</comment>
<comment type="subcellular location">
    <subcellularLocation>
        <location evidence="7">Cytoplasm</location>
    </subcellularLocation>
</comment>
<dbReference type="GO" id="GO:0004139">
    <property type="term" value="F:deoxyribose-phosphate aldolase activity"/>
    <property type="evidence" value="ECO:0007669"/>
    <property type="project" value="UniProtKB-UniRule"/>
</dbReference>
<dbReference type="NCBIfam" id="TIGR00126">
    <property type="entry name" value="deoC"/>
    <property type="match status" value="1"/>
</dbReference>
<gene>
    <name evidence="7" type="primary">deoC</name>
    <name evidence="8" type="ORF">A3F08_01515</name>
</gene>
<name>A0A1F5EKF4_9BACT</name>
<dbReference type="STRING" id="1797469.A3F08_01515"/>
<feature type="active site" description="Proton donor/acceptor" evidence="7">
    <location>
        <position position="191"/>
    </location>
</feature>
<dbReference type="UniPathway" id="UPA00002">
    <property type="reaction ID" value="UER00468"/>
</dbReference>
<dbReference type="GO" id="GO:0016052">
    <property type="term" value="P:carbohydrate catabolic process"/>
    <property type="evidence" value="ECO:0007669"/>
    <property type="project" value="TreeGrafter"/>
</dbReference>
<dbReference type="Gene3D" id="3.20.20.70">
    <property type="entry name" value="Aldolase class I"/>
    <property type="match status" value="1"/>
</dbReference>
<comment type="caution">
    <text evidence="8">The sequence shown here is derived from an EMBL/GenBank/DDBJ whole genome shotgun (WGS) entry which is preliminary data.</text>
</comment>
<dbReference type="AlphaFoldDB" id="A0A1F5EKF4"/>
<dbReference type="Proteomes" id="UP000176451">
    <property type="component" value="Unassembled WGS sequence"/>
</dbReference>
<evidence type="ECO:0000256" key="7">
    <source>
        <dbReference type="HAMAP-Rule" id="MF_00114"/>
    </source>
</evidence>
<evidence type="ECO:0000256" key="5">
    <source>
        <dbReference type="ARBA" id="ARBA00048791"/>
    </source>
</evidence>
<dbReference type="SUPFAM" id="SSF51569">
    <property type="entry name" value="Aldolase"/>
    <property type="match status" value="1"/>
</dbReference>
<dbReference type="PANTHER" id="PTHR10889">
    <property type="entry name" value="DEOXYRIBOSE-PHOSPHATE ALDOLASE"/>
    <property type="match status" value="1"/>
</dbReference>
<evidence type="ECO:0000256" key="6">
    <source>
        <dbReference type="ARBA" id="ARBA00056337"/>
    </source>
</evidence>
<evidence type="ECO:0000313" key="8">
    <source>
        <dbReference type="EMBL" id="OGD67823.1"/>
    </source>
</evidence>